<dbReference type="PANTHER" id="PTHR21311">
    <property type="entry name" value="CONSERVED OLIGOMERIC GOLGI COMPLEX COMPONENT 8"/>
    <property type="match status" value="1"/>
</dbReference>
<keyword evidence="4" id="KW-0813">Transport</keyword>
<evidence type="ECO:0000256" key="1">
    <source>
        <dbReference type="ARBA" id="ARBA00004395"/>
    </source>
</evidence>
<organism evidence="10 11">
    <name type="scientific">Lentinula detonsa</name>
    <dbReference type="NCBI Taxonomy" id="2804962"/>
    <lineage>
        <taxon>Eukaryota</taxon>
        <taxon>Fungi</taxon>
        <taxon>Dikarya</taxon>
        <taxon>Basidiomycota</taxon>
        <taxon>Agaricomycotina</taxon>
        <taxon>Agaricomycetes</taxon>
        <taxon>Agaricomycetidae</taxon>
        <taxon>Agaricales</taxon>
        <taxon>Marasmiineae</taxon>
        <taxon>Omphalotaceae</taxon>
        <taxon>Lentinula</taxon>
    </lineage>
</organism>
<gene>
    <name evidence="10" type="ORF">F5890DRAFT_1504382</name>
</gene>
<dbReference type="EMBL" id="MU801943">
    <property type="protein sequence ID" value="KAJ3986303.1"/>
    <property type="molecule type" value="Genomic_DNA"/>
</dbReference>
<dbReference type="GO" id="GO:0000139">
    <property type="term" value="C:Golgi membrane"/>
    <property type="evidence" value="ECO:0007669"/>
    <property type="project" value="UniProtKB-SubCell"/>
</dbReference>
<dbReference type="GO" id="GO:0017119">
    <property type="term" value="C:Golgi transport complex"/>
    <property type="evidence" value="ECO:0007669"/>
    <property type="project" value="InterPro"/>
</dbReference>
<dbReference type="Pfam" id="PF04124">
    <property type="entry name" value="Dor1"/>
    <property type="match status" value="1"/>
</dbReference>
<dbReference type="GO" id="GO:0015031">
    <property type="term" value="P:protein transport"/>
    <property type="evidence" value="ECO:0007669"/>
    <property type="project" value="UniProtKB-KW"/>
</dbReference>
<evidence type="ECO:0000256" key="8">
    <source>
        <dbReference type="ARBA" id="ARBA00031347"/>
    </source>
</evidence>
<evidence type="ECO:0000313" key="10">
    <source>
        <dbReference type="EMBL" id="KAJ3986303.1"/>
    </source>
</evidence>
<dbReference type="InterPro" id="IPR016159">
    <property type="entry name" value="Cullin_repeat-like_dom_sf"/>
</dbReference>
<dbReference type="SUPFAM" id="SSF74788">
    <property type="entry name" value="Cullin repeat-like"/>
    <property type="match status" value="1"/>
</dbReference>
<comment type="similarity">
    <text evidence="2">Belongs to the COG8 family.</text>
</comment>
<evidence type="ECO:0000256" key="2">
    <source>
        <dbReference type="ARBA" id="ARBA00006419"/>
    </source>
</evidence>
<dbReference type="AlphaFoldDB" id="A0AA38Q3N8"/>
<dbReference type="Proteomes" id="UP001163850">
    <property type="component" value="Unassembled WGS sequence"/>
</dbReference>
<sequence>MSETLSGLLNVPTTSYLEHLTSLDLETLLSEPRVLQTQSHHLTSSLTSLTHASYPTFVSLYTSTSDLTSSLSQISSSLNSLLNDSLPALESSVSNWNTETSSVLAARRKTLTVLENHDKLRDLLDIPILINTCARNAYFSEALSLAAHARRLIAIYPSPAFILKSVLAEVDVAMNQMLISLLTMLHEPNKKLPALWKAVNFLRKMEDAFGGEDEIALAFLSGRELCLKGSLENLRRDIFRIAALEGDLSTRDKDDLAKYLGKYVGLWREGVYDLVTQYESIFLASAHEENAFSMQLHPLLKTYVSHVFRTHLLPLFATSQHSKEPPITSLPITSLPSLVTQLTYCAVALGRVGADFRFSVARWVSDAVIHIFSREILFAEKRFILQFERNLGSNKEQDISSSPISTRKNKARPPSKWLLKQEASDINLTASPSSPMNSTMPSHTPPSLLTTYTPLAVHANEVIEVLNSLRACAPFSAAKGYESLGDVGKKHSADAEYDLTSLSNGPGLIHTLEISLVREGQTIFDYVKNSFQVEEESLMVDSRQSIKLSRESLVALAFARAFFETWVPWVTSALAVGVFGLAENSLKKKEESDSELDQLLADWKRWASQYEGSSLVLS</sequence>
<proteinExistence type="inferred from homology"/>
<evidence type="ECO:0000313" key="11">
    <source>
        <dbReference type="Proteomes" id="UP001163850"/>
    </source>
</evidence>
<evidence type="ECO:0000256" key="9">
    <source>
        <dbReference type="SAM" id="MobiDB-lite"/>
    </source>
</evidence>
<feature type="region of interest" description="Disordered" evidence="9">
    <location>
        <begin position="395"/>
        <end position="416"/>
    </location>
</feature>
<feature type="compositionally biased region" description="Polar residues" evidence="9">
    <location>
        <begin position="395"/>
        <end position="406"/>
    </location>
</feature>
<evidence type="ECO:0000256" key="7">
    <source>
        <dbReference type="ARBA" id="ARBA00023136"/>
    </source>
</evidence>
<protein>
    <recommendedName>
        <fullName evidence="3">Conserved oligomeric Golgi complex subunit 8</fullName>
    </recommendedName>
    <alternativeName>
        <fullName evidence="8">Component of oligomeric Golgi complex 8</fullName>
    </alternativeName>
</protein>
<reference evidence="10" key="1">
    <citation type="submission" date="2022-08" db="EMBL/GenBank/DDBJ databases">
        <authorList>
            <consortium name="DOE Joint Genome Institute"/>
            <person name="Min B."/>
            <person name="Riley R."/>
            <person name="Sierra-Patev S."/>
            <person name="Naranjo-Ortiz M."/>
            <person name="Looney B."/>
            <person name="Konkel Z."/>
            <person name="Slot J.C."/>
            <person name="Sakamoto Y."/>
            <person name="Steenwyk J.L."/>
            <person name="Rokas A."/>
            <person name="Carro J."/>
            <person name="Camarero S."/>
            <person name="Ferreira P."/>
            <person name="Molpeceres G."/>
            <person name="Ruiz-Duenas F.J."/>
            <person name="Serrano A."/>
            <person name="Henrissat B."/>
            <person name="Drula E."/>
            <person name="Hughes K.W."/>
            <person name="Mata J.L."/>
            <person name="Ishikawa N.K."/>
            <person name="Vargas-Isla R."/>
            <person name="Ushijima S."/>
            <person name="Smith C.A."/>
            <person name="Ahrendt S."/>
            <person name="Andreopoulos W."/>
            <person name="He G."/>
            <person name="Labutti K."/>
            <person name="Lipzen A."/>
            <person name="Ng V."/>
            <person name="Sandor L."/>
            <person name="Barry K."/>
            <person name="Martinez A.T."/>
            <person name="Xiao Y."/>
            <person name="Gibbons J.G."/>
            <person name="Terashima K."/>
            <person name="Hibbett D.S."/>
            <person name="Grigoriev I.V."/>
        </authorList>
    </citation>
    <scope>NUCLEOTIDE SEQUENCE</scope>
    <source>
        <strain evidence="10">TFB7829</strain>
    </source>
</reference>
<keyword evidence="5" id="KW-0653">Protein transport</keyword>
<comment type="subcellular location">
    <subcellularLocation>
        <location evidence="1">Golgi apparatus membrane</location>
        <topology evidence="1">Peripheral membrane protein</topology>
    </subcellularLocation>
</comment>
<keyword evidence="6" id="KW-0333">Golgi apparatus</keyword>
<evidence type="ECO:0000256" key="6">
    <source>
        <dbReference type="ARBA" id="ARBA00023034"/>
    </source>
</evidence>
<keyword evidence="7" id="KW-0472">Membrane</keyword>
<evidence type="ECO:0000256" key="5">
    <source>
        <dbReference type="ARBA" id="ARBA00022927"/>
    </source>
</evidence>
<comment type="caution">
    <text evidence="10">The sequence shown here is derived from an EMBL/GenBank/DDBJ whole genome shotgun (WGS) entry which is preliminary data.</text>
</comment>
<accession>A0AA38Q3N8</accession>
<dbReference type="GO" id="GO:0006891">
    <property type="term" value="P:intra-Golgi vesicle-mediated transport"/>
    <property type="evidence" value="ECO:0007669"/>
    <property type="project" value="TreeGrafter"/>
</dbReference>
<name>A0AA38Q3N8_9AGAR</name>
<dbReference type="PANTHER" id="PTHR21311:SF0">
    <property type="entry name" value="CONSERVED OLIGOMERIC GOLGI COMPLEX SUBUNIT 8"/>
    <property type="match status" value="1"/>
</dbReference>
<evidence type="ECO:0000256" key="3">
    <source>
        <dbReference type="ARBA" id="ARBA00020983"/>
    </source>
</evidence>
<dbReference type="InterPro" id="IPR007255">
    <property type="entry name" value="COG8"/>
</dbReference>
<evidence type="ECO:0000256" key="4">
    <source>
        <dbReference type="ARBA" id="ARBA00022448"/>
    </source>
</evidence>